<proteinExistence type="predicted"/>
<dbReference type="AlphaFoldDB" id="A0A1F6EGS4"/>
<organism evidence="1 2">
    <name type="scientific">Candidatus Kaiserbacteria bacterium RIFCSPLOWO2_01_FULL_53_17</name>
    <dbReference type="NCBI Taxonomy" id="1798511"/>
    <lineage>
        <taxon>Bacteria</taxon>
        <taxon>Candidatus Kaiseribacteriota</taxon>
    </lineage>
</organism>
<accession>A0A1F6EGS4</accession>
<evidence type="ECO:0000313" key="2">
    <source>
        <dbReference type="Proteomes" id="UP000177306"/>
    </source>
</evidence>
<sequence length="296" mass="33982">MTKHATTVSMMKDLLSDPTKRIALDDFITEHLKKIIDATSPEHFPAQGANVQQSDFNDRVKRYEEAAKDLQYIAILLARWGDKEHIDLLGKIFSRLAENVERESAGLTLWLHLNWYPLQILMYASGISAVAAGKYSVLKVVLETPVQNIATQGRRVPLIVPVAANISDVTDFFKRMPGHEQQYAPRSELMYELSQPIIEELLFLGKSYDEVFDEFEILSALVFSEATSRGWGPIGRYGWKYHQRGETNPYDWIVADAKKQKEKWPVTQAGLFQGSTENFLKLAEEFRERLNKLSWW</sequence>
<dbReference type="Proteomes" id="UP000177306">
    <property type="component" value="Unassembled WGS sequence"/>
</dbReference>
<name>A0A1F6EGS4_9BACT</name>
<reference evidence="1 2" key="1">
    <citation type="journal article" date="2016" name="Nat. Commun.">
        <title>Thousands of microbial genomes shed light on interconnected biogeochemical processes in an aquifer system.</title>
        <authorList>
            <person name="Anantharaman K."/>
            <person name="Brown C.T."/>
            <person name="Hug L.A."/>
            <person name="Sharon I."/>
            <person name="Castelle C.J."/>
            <person name="Probst A.J."/>
            <person name="Thomas B.C."/>
            <person name="Singh A."/>
            <person name="Wilkins M.J."/>
            <person name="Karaoz U."/>
            <person name="Brodie E.L."/>
            <person name="Williams K.H."/>
            <person name="Hubbard S.S."/>
            <person name="Banfield J.F."/>
        </authorList>
    </citation>
    <scope>NUCLEOTIDE SEQUENCE [LARGE SCALE GENOMIC DNA]</scope>
</reference>
<comment type="caution">
    <text evidence="1">The sequence shown here is derived from an EMBL/GenBank/DDBJ whole genome shotgun (WGS) entry which is preliminary data.</text>
</comment>
<protein>
    <submittedName>
        <fullName evidence="1">Uncharacterized protein</fullName>
    </submittedName>
</protein>
<evidence type="ECO:0000313" key="1">
    <source>
        <dbReference type="EMBL" id="OGG72850.1"/>
    </source>
</evidence>
<dbReference type="EMBL" id="MFLY01000029">
    <property type="protein sequence ID" value="OGG72850.1"/>
    <property type="molecule type" value="Genomic_DNA"/>
</dbReference>
<gene>
    <name evidence="1" type="ORF">A3A38_02690</name>
</gene>